<keyword evidence="6" id="KW-0030">Aminoacyl-tRNA synthetase</keyword>
<keyword evidence="4" id="KW-0067">ATP-binding</keyword>
<dbReference type="EC" id="6.1.1.15" evidence="1"/>
<evidence type="ECO:0000256" key="8">
    <source>
        <dbReference type="ARBA" id="ARBA00047671"/>
    </source>
</evidence>
<protein>
    <recommendedName>
        <fullName evidence="1">proline--tRNA ligase</fullName>
        <ecNumber evidence="1">6.1.1.15</ecNumber>
    </recommendedName>
    <alternativeName>
        <fullName evidence="7">Prolyl-tRNA synthetase</fullName>
    </alternativeName>
</protein>
<dbReference type="PANTHER" id="PTHR42753:SF10">
    <property type="entry name" value="PROLINE--TRNA LIGASE, MITOCHONDRIAL-RELATED"/>
    <property type="match status" value="1"/>
</dbReference>
<evidence type="ECO:0000256" key="5">
    <source>
        <dbReference type="ARBA" id="ARBA00022917"/>
    </source>
</evidence>
<dbReference type="GO" id="GO:0005739">
    <property type="term" value="C:mitochondrion"/>
    <property type="evidence" value="ECO:0007669"/>
    <property type="project" value="TreeGrafter"/>
</dbReference>
<dbReference type="SUPFAM" id="SSF55681">
    <property type="entry name" value="Class II aaRS and biotin synthetases"/>
    <property type="match status" value="1"/>
</dbReference>
<dbReference type="Gene3D" id="3.30.930.10">
    <property type="entry name" value="Bira Bifunctional Protein, Domain 2"/>
    <property type="match status" value="1"/>
</dbReference>
<dbReference type="InterPro" id="IPR045864">
    <property type="entry name" value="aa-tRNA-synth_II/BPL/LPL"/>
</dbReference>
<dbReference type="CDD" id="cd00779">
    <property type="entry name" value="ProRS_core_prok"/>
    <property type="match status" value="1"/>
</dbReference>
<dbReference type="InterPro" id="IPR002314">
    <property type="entry name" value="aa-tRNA-synt_IIb"/>
</dbReference>
<dbReference type="eggNOG" id="KOG2324">
    <property type="taxonomic scope" value="Eukaryota"/>
</dbReference>
<evidence type="ECO:0000256" key="3">
    <source>
        <dbReference type="ARBA" id="ARBA00022741"/>
    </source>
</evidence>
<evidence type="ECO:0000256" key="4">
    <source>
        <dbReference type="ARBA" id="ARBA00022840"/>
    </source>
</evidence>
<dbReference type="GO" id="GO:0006433">
    <property type="term" value="P:prolyl-tRNA aminoacylation"/>
    <property type="evidence" value="ECO:0007669"/>
    <property type="project" value="InterPro"/>
</dbReference>
<dbReference type="GO" id="GO:0005524">
    <property type="term" value="F:ATP binding"/>
    <property type="evidence" value="ECO:0007669"/>
    <property type="project" value="UniProtKB-KW"/>
</dbReference>
<dbReference type="Pfam" id="PF00587">
    <property type="entry name" value="tRNA-synt_2b"/>
    <property type="match status" value="1"/>
</dbReference>
<dbReference type="InterPro" id="IPR006195">
    <property type="entry name" value="aa-tRNA-synth_II"/>
</dbReference>
<keyword evidence="2" id="KW-0436">Ligase</keyword>
<evidence type="ECO:0000259" key="9">
    <source>
        <dbReference type="PROSITE" id="PS50862"/>
    </source>
</evidence>
<proteinExistence type="predicted"/>
<evidence type="ECO:0000256" key="6">
    <source>
        <dbReference type="ARBA" id="ARBA00023146"/>
    </source>
</evidence>
<organism evidence="10">
    <name type="scientific">Amphimedon queenslandica</name>
    <name type="common">Sponge</name>
    <dbReference type="NCBI Taxonomy" id="400682"/>
    <lineage>
        <taxon>Eukaryota</taxon>
        <taxon>Metazoa</taxon>
        <taxon>Porifera</taxon>
        <taxon>Demospongiae</taxon>
        <taxon>Heteroscleromorpha</taxon>
        <taxon>Haplosclerida</taxon>
        <taxon>Niphatidae</taxon>
        <taxon>Amphimedon</taxon>
    </lineage>
</organism>
<sequence length="412" mass="46539">MSSGGRKLVTTVNRLLAGSNTRIATSRPATQYRTNGYEYMERCGFIRQSFSGGYYLLPMGARVLHKLVSVIDQEMRSVGACKMSAPILAPAYIWKQSGRWESIGAELYRLEDRHEAQFCLGPTHEEMFTHLVATENISYRSLPLRLYQIDRKFRDEMSPQSGLMRAKEFWMKDMYTFDVSESAAIETYNEVCGAYESVFHRLLLPVTKVKANQGTIGGSQSHEYHVISETAGMDTLYTCDKCGHAVNYEVTGDSATGILPDCPLNEEKCPVSQYKGVEVAHAFFLGTTYSEKFEALYDKQKLCEMGCYGIGVSRLLQTIIEHSLAVNNGRMIWPVSIAPMNVCITPLGNKKDTQLMSKAMDLYDKLDSRYPGELQENHFELHLQSEKDKIVKVVQVDELIETIDNISTIQKK</sequence>
<dbReference type="OrthoDB" id="10267474at2759"/>
<dbReference type="GO" id="GO:0004827">
    <property type="term" value="F:proline-tRNA ligase activity"/>
    <property type="evidence" value="ECO:0007669"/>
    <property type="project" value="UniProtKB-EC"/>
</dbReference>
<feature type="domain" description="Aminoacyl-transfer RNA synthetases class-II family profile" evidence="9">
    <location>
        <begin position="52"/>
        <end position="334"/>
    </location>
</feature>
<dbReference type="InterPro" id="IPR050062">
    <property type="entry name" value="Pro-tRNA_synthetase"/>
</dbReference>
<name>A0A1X7UP82_AMPQE</name>
<dbReference type="InParanoid" id="A0A1X7UP82"/>
<dbReference type="AlphaFoldDB" id="A0A1X7UP82"/>
<keyword evidence="5" id="KW-0648">Protein biosynthesis</keyword>
<dbReference type="PROSITE" id="PS50862">
    <property type="entry name" value="AA_TRNA_LIGASE_II"/>
    <property type="match status" value="1"/>
</dbReference>
<evidence type="ECO:0000256" key="1">
    <source>
        <dbReference type="ARBA" id="ARBA00012831"/>
    </source>
</evidence>
<dbReference type="Gene3D" id="3.40.50.800">
    <property type="entry name" value="Anticodon-binding domain"/>
    <property type="match status" value="1"/>
</dbReference>
<keyword evidence="3" id="KW-0547">Nucleotide-binding</keyword>
<dbReference type="PRINTS" id="PR01046">
    <property type="entry name" value="TRNASYNTHPRO"/>
</dbReference>
<dbReference type="STRING" id="400682.A0A1X7UP82"/>
<accession>A0A1X7UP82</accession>
<dbReference type="PANTHER" id="PTHR42753">
    <property type="entry name" value="MITOCHONDRIAL RIBOSOME PROTEIN L39/PROLYL-TRNA LIGASE FAMILY MEMBER"/>
    <property type="match status" value="1"/>
</dbReference>
<dbReference type="InterPro" id="IPR002316">
    <property type="entry name" value="Pro-tRNA-ligase_IIa"/>
</dbReference>
<evidence type="ECO:0000256" key="7">
    <source>
        <dbReference type="ARBA" id="ARBA00029731"/>
    </source>
</evidence>
<comment type="catalytic activity">
    <reaction evidence="8">
        <text>tRNA(Pro) + L-proline + ATP = L-prolyl-tRNA(Pro) + AMP + diphosphate</text>
        <dbReference type="Rhea" id="RHEA:14305"/>
        <dbReference type="Rhea" id="RHEA-COMP:9700"/>
        <dbReference type="Rhea" id="RHEA-COMP:9702"/>
        <dbReference type="ChEBI" id="CHEBI:30616"/>
        <dbReference type="ChEBI" id="CHEBI:33019"/>
        <dbReference type="ChEBI" id="CHEBI:60039"/>
        <dbReference type="ChEBI" id="CHEBI:78442"/>
        <dbReference type="ChEBI" id="CHEBI:78532"/>
        <dbReference type="ChEBI" id="CHEBI:456215"/>
        <dbReference type="EC" id="6.1.1.15"/>
    </reaction>
</comment>
<dbReference type="InterPro" id="IPR036621">
    <property type="entry name" value="Anticodon-bd_dom_sf"/>
</dbReference>
<reference evidence="10" key="1">
    <citation type="submission" date="2017-05" db="UniProtKB">
        <authorList>
            <consortium name="EnsemblMetazoa"/>
        </authorList>
    </citation>
    <scope>IDENTIFICATION</scope>
</reference>
<evidence type="ECO:0000256" key="2">
    <source>
        <dbReference type="ARBA" id="ARBA00022598"/>
    </source>
</evidence>
<evidence type="ECO:0000313" key="10">
    <source>
        <dbReference type="EnsemblMetazoa" id="Aqu2.1.29324_001"/>
    </source>
</evidence>
<dbReference type="SUPFAM" id="SSF52954">
    <property type="entry name" value="Class II aaRS ABD-related"/>
    <property type="match status" value="1"/>
</dbReference>
<dbReference type="InterPro" id="IPR033730">
    <property type="entry name" value="ProRS_core_prok"/>
</dbReference>
<dbReference type="EnsemblMetazoa" id="Aqu2.1.29324_001">
    <property type="protein sequence ID" value="Aqu2.1.29324_001"/>
    <property type="gene ID" value="Aqu2.1.29324"/>
</dbReference>